<dbReference type="PROSITE" id="PS50801">
    <property type="entry name" value="STAS"/>
    <property type="match status" value="1"/>
</dbReference>
<dbReference type="EMBL" id="CP012670">
    <property type="protein sequence ID" value="AUX20348.1"/>
    <property type="molecule type" value="Genomic_DNA"/>
</dbReference>
<organism evidence="5 6">
    <name type="scientific">Sorangium cellulosum</name>
    <name type="common">Polyangium cellulosum</name>
    <dbReference type="NCBI Taxonomy" id="56"/>
    <lineage>
        <taxon>Bacteria</taxon>
        <taxon>Pseudomonadati</taxon>
        <taxon>Myxococcota</taxon>
        <taxon>Polyangia</taxon>
        <taxon>Polyangiales</taxon>
        <taxon>Polyangiaceae</taxon>
        <taxon>Sorangium</taxon>
    </lineage>
</organism>
<dbReference type="Gene3D" id="3.30.750.24">
    <property type="entry name" value="STAS domain"/>
    <property type="match status" value="1"/>
</dbReference>
<dbReference type="InterPro" id="IPR051932">
    <property type="entry name" value="Bact_StressResp_Reg"/>
</dbReference>
<dbReference type="RefSeq" id="WP_165373025.1">
    <property type="nucleotide sequence ID" value="NZ_CP012670.1"/>
</dbReference>
<evidence type="ECO:0000313" key="5">
    <source>
        <dbReference type="EMBL" id="AUX20348.1"/>
    </source>
</evidence>
<dbReference type="InterPro" id="IPR002645">
    <property type="entry name" value="STAS_dom"/>
</dbReference>
<dbReference type="NCBIfam" id="TIGR00229">
    <property type="entry name" value="sensory_box"/>
    <property type="match status" value="1"/>
</dbReference>
<evidence type="ECO:0000256" key="1">
    <source>
        <dbReference type="ARBA" id="ARBA00022553"/>
    </source>
</evidence>
<dbReference type="SMART" id="SM00091">
    <property type="entry name" value="PAS"/>
    <property type="match status" value="2"/>
</dbReference>
<evidence type="ECO:0008006" key="7">
    <source>
        <dbReference type="Google" id="ProtNLM"/>
    </source>
</evidence>
<dbReference type="Gene3D" id="3.30.450.20">
    <property type="entry name" value="PAS domain"/>
    <property type="match status" value="2"/>
</dbReference>
<dbReference type="Proteomes" id="UP000295781">
    <property type="component" value="Chromosome"/>
</dbReference>
<dbReference type="CDD" id="cd00130">
    <property type="entry name" value="PAS"/>
    <property type="match status" value="1"/>
</dbReference>
<evidence type="ECO:0000259" key="2">
    <source>
        <dbReference type="PROSITE" id="PS50112"/>
    </source>
</evidence>
<dbReference type="SUPFAM" id="SSF52091">
    <property type="entry name" value="SpoIIaa-like"/>
    <property type="match status" value="1"/>
</dbReference>
<keyword evidence="1" id="KW-0597">Phosphoprotein</keyword>
<feature type="domain" description="PAC" evidence="3">
    <location>
        <begin position="241"/>
        <end position="296"/>
    </location>
</feature>
<name>A0A4P2PUR2_SORCE</name>
<accession>A0A4P2PUR2</accession>
<dbReference type="PANTHER" id="PTHR33745">
    <property type="entry name" value="RSBT ANTAGONIST PROTEIN RSBS-RELATED"/>
    <property type="match status" value="1"/>
</dbReference>
<feature type="domain" description="STAS" evidence="4">
    <location>
        <begin position="313"/>
        <end position="424"/>
    </location>
</feature>
<protein>
    <recommendedName>
        <fullName evidence="7">Anti-anti-sigma factor</fullName>
    </recommendedName>
</protein>
<dbReference type="PANTHER" id="PTHR33745:SF3">
    <property type="entry name" value="RSBT CO-ANTAGONIST PROTEIN RSBRC"/>
    <property type="match status" value="1"/>
</dbReference>
<dbReference type="InterPro" id="IPR035965">
    <property type="entry name" value="PAS-like_dom_sf"/>
</dbReference>
<gene>
    <name evidence="5" type="ORF">SOCEGT47_008160</name>
</gene>
<dbReference type="Pfam" id="PF01740">
    <property type="entry name" value="STAS"/>
    <property type="match status" value="1"/>
</dbReference>
<dbReference type="SUPFAM" id="SSF55785">
    <property type="entry name" value="PYP-like sensor domain (PAS domain)"/>
    <property type="match status" value="2"/>
</dbReference>
<dbReference type="AlphaFoldDB" id="A0A4P2PUR2"/>
<dbReference type="PROSITE" id="PS50113">
    <property type="entry name" value="PAC"/>
    <property type="match status" value="1"/>
</dbReference>
<dbReference type="PROSITE" id="PS50112">
    <property type="entry name" value="PAS"/>
    <property type="match status" value="1"/>
</dbReference>
<dbReference type="CDD" id="cd07041">
    <property type="entry name" value="STAS_RsbR_RsbS_like"/>
    <property type="match status" value="1"/>
</dbReference>
<sequence length="437" mass="47090">MNTQGLDEGLAAENARLRARVAELERGLGRGAPNADAQAAPEDSIPFAAVFDLIPTPLFVYRPDGLAAAVNASCCRWYNFTREDIVGRYNVLQDPEAAAQGFIEPFSRAVAGEATVLPATPYVIRGGSQVGHRCMLEATYLPLRDETGVRFVVVMVSDVTAHKEAEAQQRRSAALLEAIIDNAPLVIYARDQEGRYTVANRQLAAIFGRSRSELLGENPRAFLPGPVADRFEEQDRDAMAADAPITLEERLERDGRTRVFVGTRFALRDEDGEVTGVCGISTDITARVQAEEENRRMQEQMLRVQEETLRSISTPLLPIAPGVLVVPLVGKMSRARADQVIEALLLGVSSQQASIAIFDVTGVSEAGAEVTDALVRAARSVRLLGAEIVITGIRPSVAQTLVQLEAELGGIVTRGTLERGVAYALGARGRPGAAHRA</sequence>
<feature type="domain" description="PAS" evidence="2">
    <location>
        <begin position="172"/>
        <end position="254"/>
    </location>
</feature>
<evidence type="ECO:0000313" key="6">
    <source>
        <dbReference type="Proteomes" id="UP000295781"/>
    </source>
</evidence>
<dbReference type="Pfam" id="PF08448">
    <property type="entry name" value="PAS_4"/>
    <property type="match status" value="2"/>
</dbReference>
<dbReference type="InterPro" id="IPR000014">
    <property type="entry name" value="PAS"/>
</dbReference>
<dbReference type="InterPro" id="IPR000700">
    <property type="entry name" value="PAS-assoc_C"/>
</dbReference>
<dbReference type="InterPro" id="IPR013656">
    <property type="entry name" value="PAS_4"/>
</dbReference>
<evidence type="ECO:0000259" key="4">
    <source>
        <dbReference type="PROSITE" id="PS50801"/>
    </source>
</evidence>
<evidence type="ECO:0000259" key="3">
    <source>
        <dbReference type="PROSITE" id="PS50113"/>
    </source>
</evidence>
<dbReference type="InterPro" id="IPR036513">
    <property type="entry name" value="STAS_dom_sf"/>
</dbReference>
<reference evidence="5 6" key="1">
    <citation type="submission" date="2015-09" db="EMBL/GenBank/DDBJ databases">
        <title>Sorangium comparison.</title>
        <authorList>
            <person name="Zaburannyi N."/>
            <person name="Bunk B."/>
            <person name="Overmann J."/>
            <person name="Mueller R."/>
        </authorList>
    </citation>
    <scope>NUCLEOTIDE SEQUENCE [LARGE SCALE GENOMIC DNA]</scope>
    <source>
        <strain evidence="5 6">So ceGT47</strain>
    </source>
</reference>
<proteinExistence type="predicted"/>